<evidence type="ECO:0000313" key="1">
    <source>
        <dbReference type="EMBL" id="KAG5924302.1"/>
    </source>
</evidence>
<keyword evidence="2" id="KW-1185">Reference proteome</keyword>
<protein>
    <submittedName>
        <fullName evidence="1">Uncharacterized protein</fullName>
    </submittedName>
</protein>
<dbReference type="EMBL" id="SRPY01000420">
    <property type="protein sequence ID" value="KAG5924302.1"/>
    <property type="molecule type" value="Genomic_DNA"/>
</dbReference>
<dbReference type="OrthoDB" id="10484425at2759"/>
<accession>A0A8K0J4X0</accession>
<dbReference type="AlphaFoldDB" id="A0A8K0J4X0"/>
<organism evidence="1 2">
    <name type="scientific">Claviceps africana</name>
    <dbReference type="NCBI Taxonomy" id="83212"/>
    <lineage>
        <taxon>Eukaryota</taxon>
        <taxon>Fungi</taxon>
        <taxon>Dikarya</taxon>
        <taxon>Ascomycota</taxon>
        <taxon>Pezizomycotina</taxon>
        <taxon>Sordariomycetes</taxon>
        <taxon>Hypocreomycetidae</taxon>
        <taxon>Hypocreales</taxon>
        <taxon>Clavicipitaceae</taxon>
        <taxon>Claviceps</taxon>
    </lineage>
</organism>
<gene>
    <name evidence="1" type="ORF">E4U42_004693</name>
</gene>
<comment type="caution">
    <text evidence="1">The sequence shown here is derived from an EMBL/GenBank/DDBJ whole genome shotgun (WGS) entry which is preliminary data.</text>
</comment>
<dbReference type="Proteomes" id="UP000811619">
    <property type="component" value="Unassembled WGS sequence"/>
</dbReference>
<name>A0A8K0J4X0_9HYPO</name>
<evidence type="ECO:0000313" key="2">
    <source>
        <dbReference type="Proteomes" id="UP000811619"/>
    </source>
</evidence>
<proteinExistence type="predicted"/>
<sequence length="141" mass="14750">MACSTKQVATVVDALDANVDDPVTAEATSDDKITDDTGRISLAEADTFCDGVNDVVTGLYEESVELKPEANKTGNDNTASDDEAIPDTILELAAVFDEAETDTERLDLVTDVGFADPETSSRMAGITLEAVDSVDTGPDGD</sequence>
<reference evidence="1" key="1">
    <citation type="journal article" date="2020" name="bioRxiv">
        <title>Whole genome comparisons of ergot fungi reveals the divergence and evolution of species within the genus Claviceps are the result of varying mechanisms driving genome evolution and host range expansion.</title>
        <authorList>
            <person name="Wyka S.A."/>
            <person name="Mondo S.J."/>
            <person name="Liu M."/>
            <person name="Dettman J."/>
            <person name="Nalam V."/>
            <person name="Broders K.D."/>
        </authorList>
    </citation>
    <scope>NUCLEOTIDE SEQUENCE</scope>
    <source>
        <strain evidence="1">CCC 489</strain>
    </source>
</reference>